<feature type="domain" description="Protein kinase" evidence="8">
    <location>
        <begin position="1"/>
        <end position="176"/>
    </location>
</feature>
<feature type="region of interest" description="Disordered" evidence="7">
    <location>
        <begin position="842"/>
        <end position="865"/>
    </location>
</feature>
<dbReference type="InterPro" id="IPR050660">
    <property type="entry name" value="NEK_Ser/Thr_kinase"/>
</dbReference>
<name>A0ABQ9XS78_9EUKA</name>
<gene>
    <name evidence="9" type="ORF">BLNAU_10548</name>
</gene>
<dbReference type="EMBL" id="JARBJD010000077">
    <property type="protein sequence ID" value="KAK2954528.1"/>
    <property type="molecule type" value="Genomic_DNA"/>
</dbReference>
<evidence type="ECO:0000256" key="7">
    <source>
        <dbReference type="SAM" id="MobiDB-lite"/>
    </source>
</evidence>
<evidence type="ECO:0000256" key="4">
    <source>
        <dbReference type="ARBA" id="ARBA00022777"/>
    </source>
</evidence>
<dbReference type="PROSITE" id="PS50011">
    <property type="entry name" value="PROTEIN_KINASE_DOM"/>
    <property type="match status" value="1"/>
</dbReference>
<proteinExistence type="predicted"/>
<protein>
    <recommendedName>
        <fullName evidence="1">non-specific serine/threonine protein kinase</fullName>
        <ecNumber evidence="1">2.7.11.1</ecNumber>
    </recommendedName>
</protein>
<evidence type="ECO:0000256" key="2">
    <source>
        <dbReference type="ARBA" id="ARBA00022679"/>
    </source>
</evidence>
<dbReference type="EC" id="2.7.11.1" evidence="1"/>
<dbReference type="Proteomes" id="UP001281761">
    <property type="component" value="Unassembled WGS sequence"/>
</dbReference>
<evidence type="ECO:0000313" key="9">
    <source>
        <dbReference type="EMBL" id="KAK2954528.1"/>
    </source>
</evidence>
<dbReference type="SUPFAM" id="SSF56112">
    <property type="entry name" value="Protein kinase-like (PK-like)"/>
    <property type="match status" value="1"/>
</dbReference>
<dbReference type="InterPro" id="IPR000719">
    <property type="entry name" value="Prot_kinase_dom"/>
</dbReference>
<keyword evidence="4" id="KW-0418">Kinase</keyword>
<keyword evidence="6" id="KW-0175">Coiled coil</keyword>
<evidence type="ECO:0000313" key="10">
    <source>
        <dbReference type="Proteomes" id="UP001281761"/>
    </source>
</evidence>
<sequence>MSSKLDDVTPPGYTPIKRISEGAFGQVLKVLHERSGVEYAMKVLPMLKEGDKEKVSREVISVAPLSQQTSTIGEMGTFEYNSPERVMDSKGLATPASDVWSLGVLAYRMVTGRPLFEDLTLPQLCRALDHFSGSMIPTTIPSPTREILLKMLEPNVALRANTAGLLESMLGPETALSKMKNLQLVTRVNEIKESSSDAQVKEKTMELEMEKQKMLEETKELESQLRSVQMSLQRTCLRNDELGKEEELEEREHLLATPSSRILIDSDANVLGKTLQLSYHIISEGVVSLAITILSKPDQLMFGLVDALSWDIKGCDQLGVNIRSSFAIDPGYGILHYFLPSTKQEITRYISPKMRKGDKLVLEVDMDARPRTAVFIINGNVSLTFVSGLPPSIQFGLSMKNEVISVRFDGMSRLKQATPLRRVNEVKWNRPELRDNEVLYMNGMRFSVLTIQTQMTSLVFTDPSHFRVGGNIVSYTSRARKEEDRVMKPTWSSFFISEPITEGIVAISFTYLMDGDGSEQQSSFGLIDGTSPIPQVGEQIGMLPSVPDSVLVEINMDSDPRTAQFFVGRKSCHAVVVDLPESVRVGFSATRTGMQVRFDRITNLRVGSQVAEQMKVVEWPTPAQLQATESKEDGTNETNQRVLPTMKLPELLFTHKSHFFVRNSVLTRTEKGDDGKGKTRPSTVLLSEPITKGVVSVTFVVLTLAESGEQKGIINFGLLDSSLAVPQLGRVLGKDVQLSLSLSTSEGNLLISNRSSSGISGFSGLSKNDRVVMEVNMDSTPRTVQFFKNGWAGKCYVSGIPESVRIGFSADVMGTSLQITSIIHSTQPTPLTDHMKEIKCTDTEQSLKERSTHPDKPIRREAEGSMPPLLSRNLDHFLIEGNVITLTYSGSNGLNTSFSTVMFYGLAEKSIKSLKITILALPQTGRTHIFFPKTRMDWDLEGLSHLLFVHSIYGGTVAA</sequence>
<evidence type="ECO:0000256" key="3">
    <source>
        <dbReference type="ARBA" id="ARBA00022741"/>
    </source>
</evidence>
<keyword evidence="5" id="KW-0067">ATP-binding</keyword>
<accession>A0ABQ9XS78</accession>
<evidence type="ECO:0000256" key="6">
    <source>
        <dbReference type="SAM" id="Coils"/>
    </source>
</evidence>
<feature type="coiled-coil region" evidence="6">
    <location>
        <begin position="204"/>
        <end position="231"/>
    </location>
</feature>
<keyword evidence="2" id="KW-0808">Transferase</keyword>
<keyword evidence="3" id="KW-0547">Nucleotide-binding</keyword>
<dbReference type="PANTHER" id="PTHR43671">
    <property type="entry name" value="SERINE/THREONINE-PROTEIN KINASE NEK"/>
    <property type="match status" value="1"/>
</dbReference>
<dbReference type="Gene3D" id="1.10.510.10">
    <property type="entry name" value="Transferase(Phosphotransferase) domain 1"/>
    <property type="match status" value="1"/>
</dbReference>
<evidence type="ECO:0000256" key="5">
    <source>
        <dbReference type="ARBA" id="ARBA00022840"/>
    </source>
</evidence>
<dbReference type="InterPro" id="IPR011009">
    <property type="entry name" value="Kinase-like_dom_sf"/>
</dbReference>
<evidence type="ECO:0000256" key="1">
    <source>
        <dbReference type="ARBA" id="ARBA00012513"/>
    </source>
</evidence>
<evidence type="ECO:0000259" key="8">
    <source>
        <dbReference type="PROSITE" id="PS50011"/>
    </source>
</evidence>
<dbReference type="SMART" id="SM00220">
    <property type="entry name" value="S_TKc"/>
    <property type="match status" value="1"/>
</dbReference>
<feature type="compositionally biased region" description="Basic and acidic residues" evidence="7">
    <location>
        <begin position="842"/>
        <end position="863"/>
    </location>
</feature>
<comment type="caution">
    <text evidence="9">The sequence shown here is derived from an EMBL/GenBank/DDBJ whole genome shotgun (WGS) entry which is preliminary data.</text>
</comment>
<dbReference type="Pfam" id="PF00069">
    <property type="entry name" value="Pkinase"/>
    <property type="match status" value="1"/>
</dbReference>
<reference evidence="9 10" key="1">
    <citation type="journal article" date="2022" name="bioRxiv">
        <title>Genomics of Preaxostyla Flagellates Illuminates Evolutionary Transitions and the Path Towards Mitochondrial Loss.</title>
        <authorList>
            <person name="Novak L.V.F."/>
            <person name="Treitli S.C."/>
            <person name="Pyrih J."/>
            <person name="Halakuc P."/>
            <person name="Pipaliya S.V."/>
            <person name="Vacek V."/>
            <person name="Brzon O."/>
            <person name="Soukal P."/>
            <person name="Eme L."/>
            <person name="Dacks J.B."/>
            <person name="Karnkowska A."/>
            <person name="Elias M."/>
            <person name="Hampl V."/>
        </authorList>
    </citation>
    <scope>NUCLEOTIDE SEQUENCE [LARGE SCALE GENOMIC DNA]</scope>
    <source>
        <strain evidence="9">NAU3</strain>
        <tissue evidence="9">Gut</tissue>
    </source>
</reference>
<organism evidence="9 10">
    <name type="scientific">Blattamonas nauphoetae</name>
    <dbReference type="NCBI Taxonomy" id="2049346"/>
    <lineage>
        <taxon>Eukaryota</taxon>
        <taxon>Metamonada</taxon>
        <taxon>Preaxostyla</taxon>
        <taxon>Oxymonadida</taxon>
        <taxon>Blattamonas</taxon>
    </lineage>
</organism>
<keyword evidence="10" id="KW-1185">Reference proteome</keyword>
<dbReference type="Gene3D" id="3.30.200.20">
    <property type="entry name" value="Phosphorylase Kinase, domain 1"/>
    <property type="match status" value="1"/>
</dbReference>
<dbReference type="PANTHER" id="PTHR43671:SF13">
    <property type="entry name" value="SERINE_THREONINE-PROTEIN KINASE NEK2"/>
    <property type="match status" value="1"/>
</dbReference>